<dbReference type="EMBL" id="JAODUP010000174">
    <property type="protein sequence ID" value="KAK2158254.1"/>
    <property type="molecule type" value="Genomic_DNA"/>
</dbReference>
<comment type="caution">
    <text evidence="2">The sequence shown here is derived from an EMBL/GenBank/DDBJ whole genome shotgun (WGS) entry which is preliminary data.</text>
</comment>
<keyword evidence="1" id="KW-0812">Transmembrane</keyword>
<sequence>MAAKPIRVDSITGVWTYLLSIDWEETWLWVLMTFHLWCTVFTLLSILYKKYYPQIGLFTVYCE</sequence>
<proteinExistence type="predicted"/>
<evidence type="ECO:0000313" key="3">
    <source>
        <dbReference type="Proteomes" id="UP001208570"/>
    </source>
</evidence>
<dbReference type="Pfam" id="PF14770">
    <property type="entry name" value="TMEM18"/>
    <property type="match status" value="1"/>
</dbReference>
<keyword evidence="1" id="KW-1133">Transmembrane helix</keyword>
<keyword evidence="3" id="KW-1185">Reference proteome</keyword>
<organism evidence="2 3">
    <name type="scientific">Paralvinella palmiformis</name>
    <dbReference type="NCBI Taxonomy" id="53620"/>
    <lineage>
        <taxon>Eukaryota</taxon>
        <taxon>Metazoa</taxon>
        <taxon>Spiralia</taxon>
        <taxon>Lophotrochozoa</taxon>
        <taxon>Annelida</taxon>
        <taxon>Polychaeta</taxon>
        <taxon>Sedentaria</taxon>
        <taxon>Canalipalpata</taxon>
        <taxon>Terebellida</taxon>
        <taxon>Terebelliformia</taxon>
        <taxon>Alvinellidae</taxon>
        <taxon>Paralvinella</taxon>
    </lineage>
</organism>
<feature type="transmembrane region" description="Helical" evidence="1">
    <location>
        <begin position="27"/>
        <end position="48"/>
    </location>
</feature>
<gene>
    <name evidence="2" type="ORF">LSH36_174g07026</name>
</gene>
<protein>
    <submittedName>
        <fullName evidence="2">Uncharacterized protein</fullName>
    </submittedName>
</protein>
<dbReference type="Proteomes" id="UP001208570">
    <property type="component" value="Unassembled WGS sequence"/>
</dbReference>
<dbReference type="InterPro" id="IPR026721">
    <property type="entry name" value="TMEM18"/>
</dbReference>
<keyword evidence="1" id="KW-0472">Membrane</keyword>
<name>A0AAD9JRS6_9ANNE</name>
<accession>A0AAD9JRS6</accession>
<reference evidence="2" key="1">
    <citation type="journal article" date="2023" name="Mol. Biol. Evol.">
        <title>Third-Generation Sequencing Reveals the Adaptive Role of the Epigenome in Three Deep-Sea Polychaetes.</title>
        <authorList>
            <person name="Perez M."/>
            <person name="Aroh O."/>
            <person name="Sun Y."/>
            <person name="Lan Y."/>
            <person name="Juniper S.K."/>
            <person name="Young C.R."/>
            <person name="Angers B."/>
            <person name="Qian P.Y."/>
        </authorList>
    </citation>
    <scope>NUCLEOTIDE SEQUENCE</scope>
    <source>
        <strain evidence="2">P08H-3</strain>
    </source>
</reference>
<dbReference type="AlphaFoldDB" id="A0AAD9JRS6"/>
<evidence type="ECO:0000256" key="1">
    <source>
        <dbReference type="SAM" id="Phobius"/>
    </source>
</evidence>
<evidence type="ECO:0000313" key="2">
    <source>
        <dbReference type="EMBL" id="KAK2158254.1"/>
    </source>
</evidence>